<feature type="transmembrane region" description="Helical" evidence="1">
    <location>
        <begin position="344"/>
        <end position="364"/>
    </location>
</feature>
<feature type="transmembrane region" description="Helical" evidence="1">
    <location>
        <begin position="395"/>
        <end position="412"/>
    </location>
</feature>
<dbReference type="Pfam" id="PF25221">
    <property type="entry name" value="5TMH_Lnb"/>
    <property type="match status" value="1"/>
</dbReference>
<accession>A0ABW0ICB2</accession>
<feature type="transmembrane region" description="Helical" evidence="1">
    <location>
        <begin position="281"/>
        <end position="303"/>
    </location>
</feature>
<comment type="caution">
    <text evidence="4">The sequence shown here is derived from an EMBL/GenBank/DDBJ whole genome shotgun (WGS) entry which is preliminary data.</text>
</comment>
<feature type="transmembrane region" description="Helical" evidence="1">
    <location>
        <begin position="315"/>
        <end position="338"/>
    </location>
</feature>
<sequence>MKSSLLFRGNKEKKGKKKRTKGGIFSFQGAIFTVFLSFLSPFLHSSFSQTLSPQSKASLITVAPGDDLYSSFGHTAIWISDPLYGIDRVYNYGTFDFRTGNFYIKFLRGTLPYILSVYEMPRMVYGSQLENRSVKEQVLNLSAAQRQRLFTLLETNALPENREYRYKFYYDNCATRPRDMIARACADSLRFPNVVDSTRSYRDWMNDYLTRQPWARMGMNLGIGYPADEKTSSWEAMYLPDNVFIEAERAQLKTADGGTTPLVSSSQFLFRAVTVEESNAFLTYLLSPDFVFAALLVVVFLITRRQQKQQSRGVWLDRWLFGFSGVWGWFLVFLWFFTDHGVTTWNPAVLFLMPLHVPLVFWVTGRGSRQAIRTYFLLTMIGLVAFFLYAFAQDYLYGFNFFLLTLLYRAFYQYRFAATQTEQPTYAQS</sequence>
<dbReference type="RefSeq" id="WP_379842383.1">
    <property type="nucleotide sequence ID" value="NZ_JBHSMA010000001.1"/>
</dbReference>
<evidence type="ECO:0000313" key="5">
    <source>
        <dbReference type="Proteomes" id="UP001596106"/>
    </source>
</evidence>
<evidence type="ECO:0000256" key="1">
    <source>
        <dbReference type="SAM" id="Phobius"/>
    </source>
</evidence>
<proteinExistence type="predicted"/>
<feature type="domain" description="Lnb-like transmembrane" evidence="3">
    <location>
        <begin position="285"/>
        <end position="417"/>
    </location>
</feature>
<name>A0ABW0ICB2_9BACT</name>
<protein>
    <submittedName>
        <fullName evidence="4">DUF4105 domain-containing protein</fullName>
    </submittedName>
</protein>
<organism evidence="4 5">
    <name type="scientific">Larkinella bovis</name>
    <dbReference type="NCBI Taxonomy" id="683041"/>
    <lineage>
        <taxon>Bacteria</taxon>
        <taxon>Pseudomonadati</taxon>
        <taxon>Bacteroidota</taxon>
        <taxon>Cytophagia</taxon>
        <taxon>Cytophagales</taxon>
        <taxon>Spirosomataceae</taxon>
        <taxon>Larkinella</taxon>
    </lineage>
</organism>
<evidence type="ECO:0000313" key="4">
    <source>
        <dbReference type="EMBL" id="MFC5408967.1"/>
    </source>
</evidence>
<reference evidence="5" key="1">
    <citation type="journal article" date="2019" name="Int. J. Syst. Evol. Microbiol.">
        <title>The Global Catalogue of Microorganisms (GCM) 10K type strain sequencing project: providing services to taxonomists for standard genome sequencing and annotation.</title>
        <authorList>
            <consortium name="The Broad Institute Genomics Platform"/>
            <consortium name="The Broad Institute Genome Sequencing Center for Infectious Disease"/>
            <person name="Wu L."/>
            <person name="Ma J."/>
        </authorList>
    </citation>
    <scope>NUCLEOTIDE SEQUENCE [LARGE SCALE GENOMIC DNA]</scope>
    <source>
        <strain evidence="5">CCUG 55250</strain>
    </source>
</reference>
<feature type="transmembrane region" description="Helical" evidence="1">
    <location>
        <begin position="21"/>
        <end position="43"/>
    </location>
</feature>
<dbReference type="InterPro" id="IPR057436">
    <property type="entry name" value="5TMH_Lnb"/>
</dbReference>
<keyword evidence="1" id="KW-1133">Transmembrane helix</keyword>
<feature type="domain" description="Lnb N-terminal periplasmic" evidence="2">
    <location>
        <begin position="49"/>
        <end position="189"/>
    </location>
</feature>
<dbReference type="InterPro" id="IPR025178">
    <property type="entry name" value="Lnb_N"/>
</dbReference>
<keyword evidence="1" id="KW-0812">Transmembrane</keyword>
<evidence type="ECO:0000259" key="2">
    <source>
        <dbReference type="Pfam" id="PF13387"/>
    </source>
</evidence>
<keyword evidence="5" id="KW-1185">Reference proteome</keyword>
<dbReference type="Pfam" id="PF13387">
    <property type="entry name" value="Lnb_N"/>
    <property type="match status" value="1"/>
</dbReference>
<feature type="transmembrane region" description="Helical" evidence="1">
    <location>
        <begin position="371"/>
        <end position="389"/>
    </location>
</feature>
<gene>
    <name evidence="4" type="ORF">ACFPMF_06595</name>
</gene>
<keyword evidence="1" id="KW-0472">Membrane</keyword>
<dbReference type="EMBL" id="JBHSMA010000001">
    <property type="protein sequence ID" value="MFC5408967.1"/>
    <property type="molecule type" value="Genomic_DNA"/>
</dbReference>
<dbReference type="Proteomes" id="UP001596106">
    <property type="component" value="Unassembled WGS sequence"/>
</dbReference>
<evidence type="ECO:0000259" key="3">
    <source>
        <dbReference type="Pfam" id="PF25221"/>
    </source>
</evidence>